<proteinExistence type="predicted"/>
<protein>
    <submittedName>
        <fullName evidence="2">Serine hydrolase</fullName>
    </submittedName>
</protein>
<reference evidence="3" key="1">
    <citation type="journal article" date="2019" name="Int. J. Syst. Evol. Microbiol.">
        <title>The Global Catalogue of Microorganisms (GCM) 10K type strain sequencing project: providing services to taxonomists for standard genome sequencing and annotation.</title>
        <authorList>
            <consortium name="The Broad Institute Genomics Platform"/>
            <consortium name="The Broad Institute Genome Sequencing Center for Infectious Disease"/>
            <person name="Wu L."/>
            <person name="Ma J."/>
        </authorList>
    </citation>
    <scope>NUCLEOTIDE SEQUENCE [LARGE SCALE GENOMIC DNA]</scope>
    <source>
        <strain evidence="3">JCM 17458</strain>
    </source>
</reference>
<dbReference type="Pfam" id="PF00144">
    <property type="entry name" value="Beta-lactamase"/>
    <property type="match status" value="1"/>
</dbReference>
<organism evidence="2 3">
    <name type="scientific">Brevibacterium daeguense</name>
    <dbReference type="NCBI Taxonomy" id="909936"/>
    <lineage>
        <taxon>Bacteria</taxon>
        <taxon>Bacillati</taxon>
        <taxon>Actinomycetota</taxon>
        <taxon>Actinomycetes</taxon>
        <taxon>Micrococcales</taxon>
        <taxon>Brevibacteriaceae</taxon>
        <taxon>Brevibacterium</taxon>
    </lineage>
</organism>
<dbReference type="PANTHER" id="PTHR43283:SF3">
    <property type="entry name" value="BETA-LACTAMASE FAMILY PROTEIN (AFU_ORTHOLOGUE AFUA_5G07500)"/>
    <property type="match status" value="1"/>
</dbReference>
<name>A0ABP8EHG8_9MICO</name>
<dbReference type="PANTHER" id="PTHR43283">
    <property type="entry name" value="BETA-LACTAMASE-RELATED"/>
    <property type="match status" value="1"/>
</dbReference>
<dbReference type="RefSeq" id="WP_236863474.1">
    <property type="nucleotide sequence ID" value="NZ_BAABAZ010000004.1"/>
</dbReference>
<sequence>MATADTLREFLDRHVQTGMMPGAAASLGTDFEPVAVGSMALDGPPMRTDAIFRIESMTKIITSVAALRLVEDGQLGLDDPVDRWMPELAGRRVLTHPDAELDDTVATQRPITLRHLMTNQSGYGSMTSDSPLARAMQANGTASGFGPSELAAQDWLDALSDLPLAFQPGDGWRYHHSFGILGILLGRVTGGTTSDCLAQTLFEPLEIADTGFFIPSEQADRLPAAYRHEGRDYAEVQPAAGGFYTGPPPFDLSHGELVSTAADFYTFLRALLDGELIGTEHLELLRTDQVPSSAKQRDSFFYPGFWDSNGWGFGVSVVAAGPYTGRFGWSGGLSTDFFVDPDGTIGILMTQVELDELMMSVSAGFQQL</sequence>
<dbReference type="SUPFAM" id="SSF56601">
    <property type="entry name" value="beta-lactamase/transpeptidase-like"/>
    <property type="match status" value="1"/>
</dbReference>
<evidence type="ECO:0000313" key="2">
    <source>
        <dbReference type="EMBL" id="GAA4283413.1"/>
    </source>
</evidence>
<evidence type="ECO:0000259" key="1">
    <source>
        <dbReference type="Pfam" id="PF00144"/>
    </source>
</evidence>
<dbReference type="EMBL" id="BAABAZ010000004">
    <property type="protein sequence ID" value="GAA4283413.1"/>
    <property type="molecule type" value="Genomic_DNA"/>
</dbReference>
<dbReference type="InterPro" id="IPR012338">
    <property type="entry name" value="Beta-lactam/transpept-like"/>
</dbReference>
<accession>A0ABP8EHG8</accession>
<evidence type="ECO:0000313" key="3">
    <source>
        <dbReference type="Proteomes" id="UP001501586"/>
    </source>
</evidence>
<dbReference type="Gene3D" id="3.40.710.10">
    <property type="entry name" value="DD-peptidase/beta-lactamase superfamily"/>
    <property type="match status" value="1"/>
</dbReference>
<comment type="caution">
    <text evidence="2">The sequence shown here is derived from an EMBL/GenBank/DDBJ whole genome shotgun (WGS) entry which is preliminary data.</text>
</comment>
<keyword evidence="3" id="KW-1185">Reference proteome</keyword>
<keyword evidence="2" id="KW-0378">Hydrolase</keyword>
<dbReference type="Proteomes" id="UP001501586">
    <property type="component" value="Unassembled WGS sequence"/>
</dbReference>
<dbReference type="GO" id="GO:0016787">
    <property type="term" value="F:hydrolase activity"/>
    <property type="evidence" value="ECO:0007669"/>
    <property type="project" value="UniProtKB-KW"/>
</dbReference>
<dbReference type="InterPro" id="IPR001466">
    <property type="entry name" value="Beta-lactam-related"/>
</dbReference>
<gene>
    <name evidence="2" type="ORF">GCM10022261_09440</name>
</gene>
<feature type="domain" description="Beta-lactamase-related" evidence="1">
    <location>
        <begin position="11"/>
        <end position="349"/>
    </location>
</feature>
<dbReference type="InterPro" id="IPR050789">
    <property type="entry name" value="Diverse_Enzym_Activities"/>
</dbReference>